<evidence type="ECO:0000256" key="8">
    <source>
        <dbReference type="ARBA" id="ARBA00022989"/>
    </source>
</evidence>
<evidence type="ECO:0000256" key="6">
    <source>
        <dbReference type="ARBA" id="ARBA00022692"/>
    </source>
</evidence>
<evidence type="ECO:0000256" key="4">
    <source>
        <dbReference type="ARBA" id="ARBA00022676"/>
    </source>
</evidence>
<evidence type="ECO:0000256" key="5">
    <source>
        <dbReference type="ARBA" id="ARBA00022679"/>
    </source>
</evidence>
<organism evidence="11 12">
    <name type="scientific">Paenibacillus tritici</name>
    <dbReference type="NCBI Taxonomy" id="1873425"/>
    <lineage>
        <taxon>Bacteria</taxon>
        <taxon>Bacillati</taxon>
        <taxon>Bacillota</taxon>
        <taxon>Bacilli</taxon>
        <taxon>Bacillales</taxon>
        <taxon>Paenibacillaceae</taxon>
        <taxon>Paenibacillus</taxon>
    </lineage>
</organism>
<feature type="transmembrane region" description="Helical" evidence="10">
    <location>
        <begin position="83"/>
        <end position="107"/>
    </location>
</feature>
<evidence type="ECO:0000313" key="11">
    <source>
        <dbReference type="EMBL" id="NQX48314.1"/>
    </source>
</evidence>
<feature type="transmembrane region" description="Helical" evidence="10">
    <location>
        <begin position="37"/>
        <end position="62"/>
    </location>
</feature>
<feature type="transmembrane region" description="Helical" evidence="10">
    <location>
        <begin position="358"/>
        <end position="378"/>
    </location>
</feature>
<keyword evidence="7" id="KW-0256">Endoplasmic reticulum</keyword>
<evidence type="ECO:0000256" key="3">
    <source>
        <dbReference type="ARBA" id="ARBA00022502"/>
    </source>
</evidence>
<feature type="transmembrane region" description="Helical" evidence="10">
    <location>
        <begin position="291"/>
        <end position="312"/>
    </location>
</feature>
<keyword evidence="6 10" id="KW-0812">Transmembrane</keyword>
<reference evidence="11 12" key="1">
    <citation type="submission" date="2020-05" db="EMBL/GenBank/DDBJ databases">
        <title>Paenibacillus glebae, sp. nov., Paenibacillus humi sp. nov., Paenibacillus pedi sp. nov., Paenibacillus terrestris sp. nov. and Paenibacillus terricola sp. nov., isolated from a forest top soil sample.</title>
        <authorList>
            <person name="Qi S."/>
            <person name="Carlier A."/>
            <person name="Cnockaert M."/>
            <person name="Vandamme P."/>
        </authorList>
    </citation>
    <scope>NUCLEOTIDE SEQUENCE [LARGE SCALE GENOMIC DNA]</scope>
    <source>
        <strain evidence="11 12">LMG 29502</strain>
    </source>
</reference>
<keyword evidence="12" id="KW-1185">Reference proteome</keyword>
<keyword evidence="8 10" id="KW-1133">Transmembrane helix</keyword>
<evidence type="ECO:0000256" key="7">
    <source>
        <dbReference type="ARBA" id="ARBA00022824"/>
    </source>
</evidence>
<feature type="transmembrane region" description="Helical" evidence="10">
    <location>
        <begin position="206"/>
        <end position="238"/>
    </location>
</feature>
<comment type="caution">
    <text evidence="11">The sequence shown here is derived from an EMBL/GenBank/DDBJ whole genome shotgun (WGS) entry which is preliminary data.</text>
</comment>
<dbReference type="Proteomes" id="UP000711047">
    <property type="component" value="Unassembled WGS sequence"/>
</dbReference>
<dbReference type="PANTHER" id="PTHR12468">
    <property type="entry name" value="GPI MANNOSYLTRANSFERASE 2"/>
    <property type="match status" value="1"/>
</dbReference>
<proteinExistence type="predicted"/>
<feature type="transmembrane region" description="Helical" evidence="10">
    <location>
        <begin position="7"/>
        <end position="25"/>
    </location>
</feature>
<feature type="transmembrane region" description="Helical" evidence="10">
    <location>
        <begin position="436"/>
        <end position="457"/>
    </location>
</feature>
<evidence type="ECO:0008006" key="13">
    <source>
        <dbReference type="Google" id="ProtNLM"/>
    </source>
</evidence>
<evidence type="ECO:0000256" key="1">
    <source>
        <dbReference type="ARBA" id="ARBA00004477"/>
    </source>
</evidence>
<dbReference type="EMBL" id="JABMKX010000014">
    <property type="protein sequence ID" value="NQX48314.1"/>
    <property type="molecule type" value="Genomic_DNA"/>
</dbReference>
<keyword evidence="3" id="KW-0337">GPI-anchor biosynthesis</keyword>
<dbReference type="PANTHER" id="PTHR12468:SF2">
    <property type="entry name" value="GPI MANNOSYLTRANSFERASE 2"/>
    <property type="match status" value="1"/>
</dbReference>
<dbReference type="InterPro" id="IPR007315">
    <property type="entry name" value="PIG-V/Gpi18"/>
</dbReference>
<evidence type="ECO:0000256" key="10">
    <source>
        <dbReference type="SAM" id="Phobius"/>
    </source>
</evidence>
<sequence>MVKKVNTAISALFILVMIVAVWVWAVSVHTWTPMGTLASLLCLTLFIWTGLRAIPALTGYIIRPYATEAAIGDDSQEERQRTWWRIVLWVVASRVLLILVAYVFWVLKEGGAESLFSRFIDIWHIRGIDAMSYLGIAERWYVTEGDPRFHIVFLPLFPVAIKLAQFFTGSYMAAGFAVANLCTLTAALFAYELARLDMGRRNALRVVKYIFIFPSAFFFFIPMTEALFLLLSLMALYYVRKKRWLLGCLCAALAGFTRSPGILLAVPIAVEFARDLAAGYRQMDRKAFTNRLILAGVSLVTVSFGLLAYLYINYNVTGNAFQFSIYQREHWSQRFYFFFDTVKYQMEYAVNTFKDADYRSFLGLWLPNLTGIFLVLFLMIRSAKKLNPAYMAYMIVYFVYVVAPTWLLSAPRYFAVAFPLAFAAVLLTEDKKWKDTVLTSLFIAGGLLYLAVFVSGYPVY</sequence>
<accession>A0ABX2DXR4</accession>
<protein>
    <recommendedName>
        <fullName evidence="13">Glycosyltransferase RgtA/B/C/D-like domain-containing protein</fullName>
    </recommendedName>
</protein>
<feature type="transmembrane region" description="Helical" evidence="10">
    <location>
        <begin position="173"/>
        <end position="194"/>
    </location>
</feature>
<evidence type="ECO:0000256" key="2">
    <source>
        <dbReference type="ARBA" id="ARBA00004687"/>
    </source>
</evidence>
<comment type="subcellular location">
    <subcellularLocation>
        <location evidence="1">Endoplasmic reticulum membrane</location>
        <topology evidence="1">Multi-pass membrane protein</topology>
    </subcellularLocation>
</comment>
<feature type="transmembrane region" description="Helical" evidence="10">
    <location>
        <begin position="244"/>
        <end position="270"/>
    </location>
</feature>
<keyword evidence="4" id="KW-0328">Glycosyltransferase</keyword>
<keyword evidence="5" id="KW-0808">Transferase</keyword>
<feature type="transmembrane region" description="Helical" evidence="10">
    <location>
        <begin position="390"/>
        <end position="407"/>
    </location>
</feature>
<evidence type="ECO:0000313" key="12">
    <source>
        <dbReference type="Proteomes" id="UP000711047"/>
    </source>
</evidence>
<comment type="pathway">
    <text evidence="2">Glycolipid biosynthesis; glycosylphosphatidylinositol-anchor biosynthesis.</text>
</comment>
<name>A0ABX2DXR4_9BACL</name>
<keyword evidence="9 10" id="KW-0472">Membrane</keyword>
<evidence type="ECO:0000256" key="9">
    <source>
        <dbReference type="ARBA" id="ARBA00023136"/>
    </source>
</evidence>
<gene>
    <name evidence="11" type="ORF">HQN87_23580</name>
</gene>